<evidence type="ECO:0000259" key="3">
    <source>
        <dbReference type="PROSITE" id="PS50112"/>
    </source>
</evidence>
<dbReference type="Proteomes" id="UP001055125">
    <property type="component" value="Unassembled WGS sequence"/>
</dbReference>
<reference evidence="5" key="2">
    <citation type="submission" date="2021-08" db="EMBL/GenBank/DDBJ databases">
        <authorList>
            <person name="Tani A."/>
            <person name="Ola A."/>
            <person name="Ogura Y."/>
            <person name="Katsura K."/>
            <person name="Hayashi T."/>
        </authorList>
    </citation>
    <scope>NUCLEOTIDE SEQUENCE</scope>
    <source>
        <strain evidence="5">DSM 19015</strain>
    </source>
</reference>
<protein>
    <recommendedName>
        <fullName evidence="7">Histidine kinase</fullName>
    </recommendedName>
</protein>
<dbReference type="Pfam" id="PF00015">
    <property type="entry name" value="MCPsignal"/>
    <property type="match status" value="1"/>
</dbReference>
<gene>
    <name evidence="5" type="ORF">OCOJLMKI_1860</name>
</gene>
<feature type="domain" description="PAC" evidence="4">
    <location>
        <begin position="327"/>
        <end position="379"/>
    </location>
</feature>
<dbReference type="PROSITE" id="PS50112">
    <property type="entry name" value="PAS"/>
    <property type="match status" value="1"/>
</dbReference>
<dbReference type="SMART" id="SM00091">
    <property type="entry name" value="PAS"/>
    <property type="match status" value="3"/>
</dbReference>
<dbReference type="NCBIfam" id="TIGR00229">
    <property type="entry name" value="sensory_box"/>
    <property type="match status" value="3"/>
</dbReference>
<dbReference type="Pfam" id="PF08447">
    <property type="entry name" value="PAS_3"/>
    <property type="match status" value="3"/>
</dbReference>
<dbReference type="PANTHER" id="PTHR24422:SF10">
    <property type="entry name" value="CHEMOTAXIS PROTEIN METHYLTRANSFERASE 2"/>
    <property type="match status" value="1"/>
</dbReference>
<dbReference type="RefSeq" id="WP_238243822.1">
    <property type="nucleotide sequence ID" value="NZ_BPQP01000027.1"/>
</dbReference>
<dbReference type="InterPro" id="IPR000700">
    <property type="entry name" value="PAS-assoc_C"/>
</dbReference>
<evidence type="ECO:0000259" key="2">
    <source>
        <dbReference type="PROSITE" id="PS50111"/>
    </source>
</evidence>
<sequence>MFQALQRLRSDAGKVDALNRSLGTIAFRPDGTVLEANDNFLALLGYTLEEIRGRHHRMFVDPAEAASPDYARFWAALGQGAFQSAEYRRFGKGGREVWIQATYNPIVGRDGRVAQVVKFATDITEQKLRAADAQGQLQAINKSQAVIHFALDSTITDANEAFLAATGYRLEEVRGRHHGMFVEEEYRRSPDYAAFWQRLGRGEYETGEYRRFGKGGREIWLQASYNPIFDAAGRPFKVVKYASDVTTEKLCSADSNGQIAAIGRSQAVIHFDMDGTIQDANQNFLDTVGYAAAEVRGQHHRMFVPKVYAEGDEYTAFWAKLRRGEHMTGVYQRLGKDGREIWIQGSYNPVLDMNGRPFKVVKYAIDITRSMTVRSRAVQTAEDTLGNVQAVARAAEGMNGAAGQISAHMQQSLGAVDAIRARTLSADRSTAKLRDAALAMDGVVQVITTIAEQINLLALNATIEAARAGEAGRGFAVVATEVKNLAGQATAATARISGEISAMQAVSGDVESALASITEAVGAVQGFVVEAAGSIERQTAATVEVSANMRIAADGVAGIARSLDEWVVGVEERRANDRVRVALRATIQRGTIATEAGGGAIPCMILNISPGGAKIGVEPAGIPDRFVLSIEGEPKPRTCEVRRRGKGELGVRFV</sequence>
<feature type="domain" description="Methyl-accepting transducer" evidence="2">
    <location>
        <begin position="380"/>
        <end position="572"/>
    </location>
</feature>
<dbReference type="InterPro" id="IPR004089">
    <property type="entry name" value="MCPsignal_dom"/>
</dbReference>
<dbReference type="InterPro" id="IPR050903">
    <property type="entry name" value="Bact_Chemotaxis_MeTrfase"/>
</dbReference>
<dbReference type="EMBL" id="BPQP01000027">
    <property type="protein sequence ID" value="GJD94657.1"/>
    <property type="molecule type" value="Genomic_DNA"/>
</dbReference>
<dbReference type="InterPro" id="IPR035965">
    <property type="entry name" value="PAS-like_dom_sf"/>
</dbReference>
<keyword evidence="6" id="KW-1185">Reference proteome</keyword>
<dbReference type="SUPFAM" id="SSF55785">
    <property type="entry name" value="PYP-like sensor domain (PAS domain)"/>
    <property type="match status" value="3"/>
</dbReference>
<dbReference type="SUPFAM" id="SSF141371">
    <property type="entry name" value="PilZ domain-like"/>
    <property type="match status" value="1"/>
</dbReference>
<dbReference type="InterPro" id="IPR000014">
    <property type="entry name" value="PAS"/>
</dbReference>
<dbReference type="InterPro" id="IPR009875">
    <property type="entry name" value="PilZ_domain"/>
</dbReference>
<accession>A0ABQ4RWU4</accession>
<dbReference type="PROSITE" id="PS50111">
    <property type="entry name" value="CHEMOTAXIS_TRANSDUC_2"/>
    <property type="match status" value="1"/>
</dbReference>
<evidence type="ECO:0000313" key="6">
    <source>
        <dbReference type="Proteomes" id="UP001055125"/>
    </source>
</evidence>
<dbReference type="SMART" id="SM00086">
    <property type="entry name" value="PAC"/>
    <property type="match status" value="3"/>
</dbReference>
<dbReference type="SUPFAM" id="SSF58104">
    <property type="entry name" value="Methyl-accepting chemotaxis protein (MCP) signaling domain"/>
    <property type="match status" value="1"/>
</dbReference>
<evidence type="ECO:0000259" key="4">
    <source>
        <dbReference type="PROSITE" id="PS50113"/>
    </source>
</evidence>
<dbReference type="SMART" id="SM00283">
    <property type="entry name" value="MA"/>
    <property type="match status" value="1"/>
</dbReference>
<feature type="domain" description="PAC" evidence="4">
    <location>
        <begin position="83"/>
        <end position="135"/>
    </location>
</feature>
<evidence type="ECO:0000256" key="1">
    <source>
        <dbReference type="PROSITE-ProRule" id="PRU00284"/>
    </source>
</evidence>
<dbReference type="Gene3D" id="1.10.287.950">
    <property type="entry name" value="Methyl-accepting chemotaxis protein"/>
    <property type="match status" value="1"/>
</dbReference>
<dbReference type="InterPro" id="IPR013655">
    <property type="entry name" value="PAS_fold_3"/>
</dbReference>
<dbReference type="InterPro" id="IPR001610">
    <property type="entry name" value="PAC"/>
</dbReference>
<feature type="domain" description="PAS" evidence="3">
    <location>
        <begin position="30"/>
        <end position="62"/>
    </location>
</feature>
<dbReference type="Pfam" id="PF07238">
    <property type="entry name" value="PilZ"/>
    <property type="match status" value="1"/>
</dbReference>
<evidence type="ECO:0000313" key="5">
    <source>
        <dbReference type="EMBL" id="GJD94657.1"/>
    </source>
</evidence>
<organism evidence="5 6">
    <name type="scientific">Methylobacterium iners</name>
    <dbReference type="NCBI Taxonomy" id="418707"/>
    <lineage>
        <taxon>Bacteria</taxon>
        <taxon>Pseudomonadati</taxon>
        <taxon>Pseudomonadota</taxon>
        <taxon>Alphaproteobacteria</taxon>
        <taxon>Hyphomicrobiales</taxon>
        <taxon>Methylobacteriaceae</taxon>
        <taxon>Methylobacterium</taxon>
    </lineage>
</organism>
<dbReference type="Gene3D" id="3.30.450.20">
    <property type="entry name" value="PAS domain"/>
    <property type="match status" value="3"/>
</dbReference>
<proteinExistence type="predicted"/>
<feature type="domain" description="PAC" evidence="4">
    <location>
        <begin position="205"/>
        <end position="257"/>
    </location>
</feature>
<reference evidence="5" key="1">
    <citation type="journal article" date="2021" name="Front. Microbiol.">
        <title>Comprehensive Comparative Genomics and Phenotyping of Methylobacterium Species.</title>
        <authorList>
            <person name="Alessa O."/>
            <person name="Ogura Y."/>
            <person name="Fujitani Y."/>
            <person name="Takami H."/>
            <person name="Hayashi T."/>
            <person name="Sahin N."/>
            <person name="Tani A."/>
        </authorList>
    </citation>
    <scope>NUCLEOTIDE SEQUENCE</scope>
    <source>
        <strain evidence="5">DSM 19015</strain>
    </source>
</reference>
<evidence type="ECO:0008006" key="7">
    <source>
        <dbReference type="Google" id="ProtNLM"/>
    </source>
</evidence>
<dbReference type="PROSITE" id="PS50113">
    <property type="entry name" value="PAC"/>
    <property type="match status" value="3"/>
</dbReference>
<keyword evidence="1" id="KW-0807">Transducer</keyword>
<comment type="caution">
    <text evidence="5">The sequence shown here is derived from an EMBL/GenBank/DDBJ whole genome shotgun (WGS) entry which is preliminary data.</text>
</comment>
<dbReference type="CDD" id="cd00130">
    <property type="entry name" value="PAS"/>
    <property type="match status" value="3"/>
</dbReference>
<name>A0ABQ4RWU4_9HYPH</name>
<dbReference type="PANTHER" id="PTHR24422">
    <property type="entry name" value="CHEMOTAXIS PROTEIN METHYLTRANSFERASE"/>
    <property type="match status" value="1"/>
</dbReference>